<dbReference type="Proteomes" id="UP000437736">
    <property type="component" value="Unassembled WGS sequence"/>
</dbReference>
<name>A0ABW9QTR6_9ACTN</name>
<feature type="non-terminal residue" evidence="1">
    <location>
        <position position="51"/>
    </location>
</feature>
<evidence type="ECO:0000313" key="2">
    <source>
        <dbReference type="Proteomes" id="UP000437736"/>
    </source>
</evidence>
<gene>
    <name evidence="1" type="ORF">GHK86_09475</name>
</gene>
<keyword evidence="2" id="KW-1185">Reference proteome</keyword>
<comment type="caution">
    <text evidence="1">The sequence shown here is derived from an EMBL/GenBank/DDBJ whole genome shotgun (WGS) entry which is preliminary data.</text>
</comment>
<dbReference type="EMBL" id="WJHE01000439">
    <property type="protein sequence ID" value="MST32945.1"/>
    <property type="molecule type" value="Genomic_DNA"/>
</dbReference>
<proteinExistence type="predicted"/>
<evidence type="ECO:0000313" key="1">
    <source>
        <dbReference type="EMBL" id="MST32945.1"/>
    </source>
</evidence>
<reference evidence="1 2" key="1">
    <citation type="submission" date="2019-11" db="EMBL/GenBank/DDBJ databases">
        <title>Acidiferrimicrobium australis gen. nov., sp. nov., an acidophilic and obligately heterotrophic, member of the Actinobacteria that catalyses dissimilatory oxido- reduction of iron isolated from metal-rich acidic water in Chile.</title>
        <authorList>
            <person name="Gonzalez D."/>
            <person name="Huber K."/>
            <person name="Hedrich S."/>
            <person name="Rojas-Villalobos C."/>
            <person name="Quatrini R."/>
            <person name="Dinamarca M.A."/>
            <person name="Schwarz A."/>
            <person name="Canales C."/>
            <person name="Nancucheo I."/>
        </authorList>
    </citation>
    <scope>NUCLEOTIDE SEQUENCE [LARGE SCALE GENOMIC DNA]</scope>
    <source>
        <strain evidence="1 2">USS-CCA1</strain>
    </source>
</reference>
<organism evidence="1 2">
    <name type="scientific">Acidiferrimicrobium australe</name>
    <dbReference type="NCBI Taxonomy" id="2664430"/>
    <lineage>
        <taxon>Bacteria</taxon>
        <taxon>Bacillati</taxon>
        <taxon>Actinomycetota</taxon>
        <taxon>Acidimicrobiia</taxon>
        <taxon>Acidimicrobiales</taxon>
        <taxon>Acidimicrobiaceae</taxon>
        <taxon>Acidiferrimicrobium</taxon>
    </lineage>
</organism>
<protein>
    <submittedName>
        <fullName evidence="1">Uncharacterized protein</fullName>
    </submittedName>
</protein>
<sequence>MEARPERDGDALLAALAGWAADRRAAEAVAGRARERWLRQQAHETATWLGV</sequence>
<accession>A0ABW9QTR6</accession>